<dbReference type="GO" id="GO:0016020">
    <property type="term" value="C:membrane"/>
    <property type="evidence" value="ECO:0007669"/>
    <property type="project" value="UniProtKB-SubCell"/>
</dbReference>
<evidence type="ECO:0000256" key="1">
    <source>
        <dbReference type="ARBA" id="ARBA00004167"/>
    </source>
</evidence>
<keyword evidence="5 7" id="KW-0812">Transmembrane</keyword>
<evidence type="ECO:0000313" key="8">
    <source>
        <dbReference type="EMBL" id="CDQ92981.1"/>
    </source>
</evidence>
<dbReference type="AlphaFoldDB" id="A0A060YMN0"/>
<evidence type="ECO:0000256" key="2">
    <source>
        <dbReference type="ARBA" id="ARBA00009995"/>
    </source>
</evidence>
<dbReference type="InterPro" id="IPR002213">
    <property type="entry name" value="UDP_glucos_trans"/>
</dbReference>
<keyword evidence="3" id="KW-0328">Glycosyltransferase</keyword>
<organism evidence="8 9">
    <name type="scientific">Oncorhynchus mykiss</name>
    <name type="common">Rainbow trout</name>
    <name type="synonym">Salmo gairdneri</name>
    <dbReference type="NCBI Taxonomy" id="8022"/>
    <lineage>
        <taxon>Eukaryota</taxon>
        <taxon>Metazoa</taxon>
        <taxon>Chordata</taxon>
        <taxon>Craniata</taxon>
        <taxon>Vertebrata</taxon>
        <taxon>Euteleostomi</taxon>
        <taxon>Actinopterygii</taxon>
        <taxon>Neopterygii</taxon>
        <taxon>Teleostei</taxon>
        <taxon>Protacanthopterygii</taxon>
        <taxon>Salmoniformes</taxon>
        <taxon>Salmonidae</taxon>
        <taxon>Salmoninae</taxon>
        <taxon>Oncorhynchus</taxon>
    </lineage>
</organism>
<sequence length="174" mass="19701">MFHVLGHPKVKAFITHGGTHGIYEGICNSVPMVMLPLFGDQSDNVHRMAVRGVGEVLTLFDITSEKLVEALNKVINDKSYKEKMLKLSAVHKDRPIEPLDLAVFWSEFVMRHGGAEHLRPAAHDLNWIQYHSLDVFTLLLTIVLIVVMVTVKCCKVCFRKCCGTKKTMKKKKNE</sequence>
<comment type="similarity">
    <text evidence="2">Belongs to the UDP-glycosyltransferase family.</text>
</comment>
<dbReference type="InterPro" id="IPR050271">
    <property type="entry name" value="UDP-glycosyltransferase"/>
</dbReference>
<evidence type="ECO:0000256" key="3">
    <source>
        <dbReference type="ARBA" id="ARBA00022676"/>
    </source>
</evidence>
<accession>A0A060YMN0</accession>
<dbReference type="Pfam" id="PF00201">
    <property type="entry name" value="UDPGT"/>
    <property type="match status" value="1"/>
</dbReference>
<evidence type="ECO:0000256" key="5">
    <source>
        <dbReference type="ARBA" id="ARBA00022692"/>
    </source>
</evidence>
<evidence type="ECO:0000256" key="6">
    <source>
        <dbReference type="ARBA" id="ARBA00022989"/>
    </source>
</evidence>
<dbReference type="PANTHER" id="PTHR48043">
    <property type="entry name" value="EG:EG0003.4 PROTEIN-RELATED"/>
    <property type="match status" value="1"/>
</dbReference>
<evidence type="ECO:0000313" key="9">
    <source>
        <dbReference type="Proteomes" id="UP000193380"/>
    </source>
</evidence>
<proteinExistence type="inferred from homology"/>
<dbReference type="STRING" id="8022.A0A060YMN0"/>
<reference evidence="8" key="1">
    <citation type="journal article" date="2014" name="Nat. Commun.">
        <title>The rainbow trout genome provides novel insights into evolution after whole-genome duplication in vertebrates.</title>
        <authorList>
            <person name="Berthelot C."/>
            <person name="Brunet F."/>
            <person name="Chalopin D."/>
            <person name="Juanchich A."/>
            <person name="Bernard M."/>
            <person name="Noel B."/>
            <person name="Bento P."/>
            <person name="Da Silva C."/>
            <person name="Labadie K."/>
            <person name="Alberti A."/>
            <person name="Aury J.M."/>
            <person name="Louis A."/>
            <person name="Dehais P."/>
            <person name="Bardou P."/>
            <person name="Montfort J."/>
            <person name="Klopp C."/>
            <person name="Cabau C."/>
            <person name="Gaspin C."/>
            <person name="Thorgaard G.H."/>
            <person name="Boussaha M."/>
            <person name="Quillet E."/>
            <person name="Guyomard R."/>
            <person name="Galiana D."/>
            <person name="Bobe J."/>
            <person name="Volff J.N."/>
            <person name="Genet C."/>
            <person name="Wincker P."/>
            <person name="Jaillon O."/>
            <person name="Roest Crollius H."/>
            <person name="Guiguen Y."/>
        </authorList>
    </citation>
    <scope>NUCLEOTIDE SEQUENCE [LARGE SCALE GENOMIC DNA]</scope>
</reference>
<dbReference type="Gene3D" id="3.40.50.2000">
    <property type="entry name" value="Glycogen Phosphorylase B"/>
    <property type="match status" value="1"/>
</dbReference>
<protein>
    <recommendedName>
        <fullName evidence="10">UDP-glucuronosyltransferase</fullName>
    </recommendedName>
</protein>
<dbReference type="CDD" id="cd03784">
    <property type="entry name" value="GT1_Gtf-like"/>
    <property type="match status" value="1"/>
</dbReference>
<dbReference type="GO" id="GO:0008194">
    <property type="term" value="F:UDP-glycosyltransferase activity"/>
    <property type="evidence" value="ECO:0007669"/>
    <property type="project" value="InterPro"/>
</dbReference>
<gene>
    <name evidence="8" type="ORF">GSONMT00035844001</name>
</gene>
<dbReference type="SUPFAM" id="SSF53756">
    <property type="entry name" value="UDP-Glycosyltransferase/glycogen phosphorylase"/>
    <property type="match status" value="1"/>
</dbReference>
<dbReference type="PANTHER" id="PTHR48043:SF161">
    <property type="entry name" value="UDP GLUCURONOSYLTRANSFERASE FAMILY 1 MEMBER A1"/>
    <property type="match status" value="1"/>
</dbReference>
<feature type="transmembrane region" description="Helical" evidence="7">
    <location>
        <begin position="133"/>
        <end position="151"/>
    </location>
</feature>
<evidence type="ECO:0000256" key="4">
    <source>
        <dbReference type="ARBA" id="ARBA00022679"/>
    </source>
</evidence>
<evidence type="ECO:0000256" key="7">
    <source>
        <dbReference type="SAM" id="Phobius"/>
    </source>
</evidence>
<reference evidence="8" key="2">
    <citation type="submission" date="2014-03" db="EMBL/GenBank/DDBJ databases">
        <authorList>
            <person name="Genoscope - CEA"/>
        </authorList>
    </citation>
    <scope>NUCLEOTIDE SEQUENCE</scope>
</reference>
<keyword evidence="6 7" id="KW-1133">Transmembrane helix</keyword>
<comment type="subcellular location">
    <subcellularLocation>
        <location evidence="1">Membrane</location>
        <topology evidence="1">Single-pass membrane protein</topology>
    </subcellularLocation>
</comment>
<dbReference type="PaxDb" id="8022-A0A060YMN0"/>
<dbReference type="EMBL" id="FR914243">
    <property type="protein sequence ID" value="CDQ92981.1"/>
    <property type="molecule type" value="Genomic_DNA"/>
</dbReference>
<dbReference type="Proteomes" id="UP000193380">
    <property type="component" value="Unassembled WGS sequence"/>
</dbReference>
<keyword evidence="4" id="KW-0808">Transferase</keyword>
<evidence type="ECO:0008006" key="10">
    <source>
        <dbReference type="Google" id="ProtNLM"/>
    </source>
</evidence>
<keyword evidence="7" id="KW-0472">Membrane</keyword>
<name>A0A060YMN0_ONCMY</name>